<dbReference type="PANTHER" id="PTHR48413">
    <property type="match status" value="1"/>
</dbReference>
<protein>
    <submittedName>
        <fullName evidence="2">Phosphosulfolactate synthase</fullName>
        <ecNumber evidence="2">4.4.1.19</ecNumber>
    </submittedName>
</protein>
<dbReference type="PANTHER" id="PTHR48413:SF1">
    <property type="entry name" value="PROTEIN HEAT-STRESS-ASSOCIATED 32"/>
    <property type="match status" value="1"/>
</dbReference>
<dbReference type="Gene3D" id="3.20.20.70">
    <property type="entry name" value="Aldolase class I"/>
    <property type="match status" value="1"/>
</dbReference>
<gene>
    <name evidence="2" type="ORF">ACFPXP_15280</name>
</gene>
<dbReference type="GO" id="GO:0043817">
    <property type="term" value="F:phosphosulfolactate synthase activity"/>
    <property type="evidence" value="ECO:0007669"/>
    <property type="project" value="UniProtKB-EC"/>
</dbReference>
<reference evidence="3" key="1">
    <citation type="journal article" date="2019" name="Int. J. Syst. Evol. Microbiol.">
        <title>The Global Catalogue of Microorganisms (GCM) 10K type strain sequencing project: providing services to taxonomists for standard genome sequencing and annotation.</title>
        <authorList>
            <consortium name="The Broad Institute Genomics Platform"/>
            <consortium name="The Broad Institute Genome Sequencing Center for Infectious Disease"/>
            <person name="Wu L."/>
            <person name="Ma J."/>
        </authorList>
    </citation>
    <scope>NUCLEOTIDE SEQUENCE [LARGE SCALE GENOMIC DNA]</scope>
    <source>
        <strain evidence="3">CCM 8749</strain>
    </source>
</reference>
<dbReference type="InterPro" id="IPR036112">
    <property type="entry name" value="ComA_synth_sf"/>
</dbReference>
<dbReference type="InterPro" id="IPR003830">
    <property type="entry name" value="ComA_synth"/>
</dbReference>
<evidence type="ECO:0000313" key="3">
    <source>
        <dbReference type="Proteomes" id="UP001596250"/>
    </source>
</evidence>
<dbReference type="Proteomes" id="UP001596250">
    <property type="component" value="Unassembled WGS sequence"/>
</dbReference>
<dbReference type="RefSeq" id="WP_379895184.1">
    <property type="nucleotide sequence ID" value="NZ_CBCSCT010000027.1"/>
</dbReference>
<comment type="similarity">
    <text evidence="1">Belongs to the phosphosulfolactate synthase family.</text>
</comment>
<dbReference type="EMBL" id="JBHSQV010000170">
    <property type="protein sequence ID" value="MFC5987767.1"/>
    <property type="molecule type" value="Genomic_DNA"/>
</dbReference>
<keyword evidence="2" id="KW-0456">Lyase</keyword>
<accession>A0ABW1IRM5</accession>
<evidence type="ECO:0000313" key="2">
    <source>
        <dbReference type="EMBL" id="MFC5987767.1"/>
    </source>
</evidence>
<keyword evidence="3" id="KW-1185">Reference proteome</keyword>
<comment type="caution">
    <text evidence="2">The sequence shown here is derived from an EMBL/GenBank/DDBJ whole genome shotgun (WGS) entry which is preliminary data.</text>
</comment>
<name>A0ABW1IRM5_9BACL</name>
<dbReference type="EC" id="4.4.1.19" evidence="2"/>
<organism evidence="2 3">
    <name type="scientific">Marinicrinis lubricantis</name>
    <dbReference type="NCBI Taxonomy" id="2086470"/>
    <lineage>
        <taxon>Bacteria</taxon>
        <taxon>Bacillati</taxon>
        <taxon>Bacillota</taxon>
        <taxon>Bacilli</taxon>
        <taxon>Bacillales</taxon>
        <taxon>Paenibacillaceae</taxon>
    </lineage>
</organism>
<sequence length="264" mass="29424">MEIISELGWNPRLVDPTKNRNKKPRTTTGITMVLDKGLGITALEDFLQTASEHVDIIKLGFGTSALYPKEVLKQKIELIKKYQVLVMPGGTFLEVAIVQGALKDFFHSVIDFGFDAIEVSDGTIEMSRLLRNEIIQTSFDLGLEVFTEYGKKLLGSKVDAEELLSTLTFDLEHGARMVTVEGRESGVGVGLFDEKGELEAEQFSEIMKHLPAPDKLLWEAPLKSQQLFLLQHFGQNVNLGNISPQDVMSLEALRRGLRSDTMTL</sequence>
<evidence type="ECO:0000256" key="1">
    <source>
        <dbReference type="ARBA" id="ARBA00010424"/>
    </source>
</evidence>
<dbReference type="SUPFAM" id="SSF102110">
    <property type="entry name" value="(2r)-phospho-3-sulfolactate synthase ComA"/>
    <property type="match status" value="1"/>
</dbReference>
<dbReference type="Pfam" id="PF02679">
    <property type="entry name" value="ComA"/>
    <property type="match status" value="1"/>
</dbReference>
<dbReference type="InterPro" id="IPR013785">
    <property type="entry name" value="Aldolase_TIM"/>
</dbReference>
<proteinExistence type="inferred from homology"/>